<dbReference type="AlphaFoldDB" id="A0A518BIZ6"/>
<evidence type="ECO:0000313" key="3">
    <source>
        <dbReference type="Proteomes" id="UP000316921"/>
    </source>
</evidence>
<evidence type="ECO:0000313" key="2">
    <source>
        <dbReference type="EMBL" id="QDU66961.1"/>
    </source>
</evidence>
<feature type="signal peptide" evidence="1">
    <location>
        <begin position="1"/>
        <end position="23"/>
    </location>
</feature>
<gene>
    <name evidence="2" type="ORF">Pla133_20370</name>
</gene>
<keyword evidence="3" id="KW-1185">Reference proteome</keyword>
<name>A0A518BIZ6_9BACT</name>
<feature type="chain" id="PRO_5022145534" description="Redoxin domain-containing protein" evidence="1">
    <location>
        <begin position="24"/>
        <end position="62"/>
    </location>
</feature>
<dbReference type="RefSeq" id="WP_145064757.1">
    <property type="nucleotide sequence ID" value="NZ_CP036287.1"/>
</dbReference>
<dbReference type="KEGG" id="pbap:Pla133_20370"/>
<accession>A0A518BIZ6</accession>
<keyword evidence="1" id="KW-0732">Signal</keyword>
<sequence precursor="true">MRRLAALLAVPLLAIGLAGPADAQVGKVVPDNIELDDFANTDANDFGDFTGRTILIEFFAYW</sequence>
<proteinExistence type="predicted"/>
<reference evidence="2 3" key="1">
    <citation type="submission" date="2019-02" db="EMBL/GenBank/DDBJ databases">
        <title>Deep-cultivation of Planctomycetes and their phenomic and genomic characterization uncovers novel biology.</title>
        <authorList>
            <person name="Wiegand S."/>
            <person name="Jogler M."/>
            <person name="Boedeker C."/>
            <person name="Pinto D."/>
            <person name="Vollmers J."/>
            <person name="Rivas-Marin E."/>
            <person name="Kohn T."/>
            <person name="Peeters S.H."/>
            <person name="Heuer A."/>
            <person name="Rast P."/>
            <person name="Oberbeckmann S."/>
            <person name="Bunk B."/>
            <person name="Jeske O."/>
            <person name="Meyerdierks A."/>
            <person name="Storesund J.E."/>
            <person name="Kallscheuer N."/>
            <person name="Luecker S."/>
            <person name="Lage O.M."/>
            <person name="Pohl T."/>
            <person name="Merkel B.J."/>
            <person name="Hornburger P."/>
            <person name="Mueller R.-W."/>
            <person name="Bruemmer F."/>
            <person name="Labrenz M."/>
            <person name="Spormann A.M."/>
            <person name="Op den Camp H."/>
            <person name="Overmann J."/>
            <person name="Amann R."/>
            <person name="Jetten M.S.M."/>
            <person name="Mascher T."/>
            <person name="Medema M.H."/>
            <person name="Devos D.P."/>
            <person name="Kaster A.-K."/>
            <person name="Ovreas L."/>
            <person name="Rohde M."/>
            <person name="Galperin M.Y."/>
            <person name="Jogler C."/>
        </authorList>
    </citation>
    <scope>NUCLEOTIDE SEQUENCE [LARGE SCALE GENOMIC DNA]</scope>
    <source>
        <strain evidence="2 3">Pla133</strain>
    </source>
</reference>
<evidence type="ECO:0000256" key="1">
    <source>
        <dbReference type="SAM" id="SignalP"/>
    </source>
</evidence>
<dbReference type="EMBL" id="CP036287">
    <property type="protein sequence ID" value="QDU66961.1"/>
    <property type="molecule type" value="Genomic_DNA"/>
</dbReference>
<protein>
    <recommendedName>
        <fullName evidence="4">Redoxin domain-containing protein</fullName>
    </recommendedName>
</protein>
<organism evidence="2 3">
    <name type="scientific">Engelhardtia mirabilis</name>
    <dbReference type="NCBI Taxonomy" id="2528011"/>
    <lineage>
        <taxon>Bacteria</taxon>
        <taxon>Pseudomonadati</taxon>
        <taxon>Planctomycetota</taxon>
        <taxon>Planctomycetia</taxon>
        <taxon>Planctomycetia incertae sedis</taxon>
        <taxon>Engelhardtia</taxon>
    </lineage>
</organism>
<dbReference type="Proteomes" id="UP000316921">
    <property type="component" value="Chromosome"/>
</dbReference>
<evidence type="ECO:0008006" key="4">
    <source>
        <dbReference type="Google" id="ProtNLM"/>
    </source>
</evidence>